<sequence>MHSLLFERNYILHYEYGPQVAKWSKAFTIMGHCHPTSVCMGWSLWPGQYSYLRKLARIFSWVCGYFWVLPGSSSTIDIGHHI</sequence>
<proteinExistence type="predicted"/>
<reference evidence="1" key="2">
    <citation type="journal article" date="2021" name="Genome Biol. Evol.">
        <title>Developing a high-quality reference genome for a parasitic bivalve with doubly uniparental inheritance (Bivalvia: Unionida).</title>
        <authorList>
            <person name="Smith C.H."/>
        </authorList>
    </citation>
    <scope>NUCLEOTIDE SEQUENCE</scope>
    <source>
        <strain evidence="1">CHS0354</strain>
        <tissue evidence="1">Mantle</tissue>
    </source>
</reference>
<organism evidence="1 2">
    <name type="scientific">Potamilus streckersoni</name>
    <dbReference type="NCBI Taxonomy" id="2493646"/>
    <lineage>
        <taxon>Eukaryota</taxon>
        <taxon>Metazoa</taxon>
        <taxon>Spiralia</taxon>
        <taxon>Lophotrochozoa</taxon>
        <taxon>Mollusca</taxon>
        <taxon>Bivalvia</taxon>
        <taxon>Autobranchia</taxon>
        <taxon>Heteroconchia</taxon>
        <taxon>Palaeoheterodonta</taxon>
        <taxon>Unionida</taxon>
        <taxon>Unionoidea</taxon>
        <taxon>Unionidae</taxon>
        <taxon>Ambleminae</taxon>
        <taxon>Lampsilini</taxon>
        <taxon>Potamilus</taxon>
    </lineage>
</organism>
<gene>
    <name evidence="1" type="ORF">CHS0354_014873</name>
</gene>
<dbReference type="Proteomes" id="UP001195483">
    <property type="component" value="Unassembled WGS sequence"/>
</dbReference>
<evidence type="ECO:0000313" key="2">
    <source>
        <dbReference type="Proteomes" id="UP001195483"/>
    </source>
</evidence>
<protein>
    <submittedName>
        <fullName evidence="1">Uncharacterized protein</fullName>
    </submittedName>
</protein>
<evidence type="ECO:0000313" key="1">
    <source>
        <dbReference type="EMBL" id="KAK3611126.1"/>
    </source>
</evidence>
<keyword evidence="2" id="KW-1185">Reference proteome</keyword>
<name>A0AAE0TJ07_9BIVA</name>
<dbReference type="AlphaFoldDB" id="A0AAE0TJ07"/>
<comment type="caution">
    <text evidence="1">The sequence shown here is derived from an EMBL/GenBank/DDBJ whole genome shotgun (WGS) entry which is preliminary data.</text>
</comment>
<accession>A0AAE0TJ07</accession>
<reference evidence="1" key="3">
    <citation type="submission" date="2023-05" db="EMBL/GenBank/DDBJ databases">
        <authorList>
            <person name="Smith C.H."/>
        </authorList>
    </citation>
    <scope>NUCLEOTIDE SEQUENCE</scope>
    <source>
        <strain evidence="1">CHS0354</strain>
        <tissue evidence="1">Mantle</tissue>
    </source>
</reference>
<reference evidence="1" key="1">
    <citation type="journal article" date="2021" name="Genome Biol. Evol.">
        <title>A High-Quality Reference Genome for a Parasitic Bivalve with Doubly Uniparental Inheritance (Bivalvia: Unionida).</title>
        <authorList>
            <person name="Smith C.H."/>
        </authorList>
    </citation>
    <scope>NUCLEOTIDE SEQUENCE</scope>
    <source>
        <strain evidence="1">CHS0354</strain>
    </source>
</reference>
<dbReference type="EMBL" id="JAEAOA010000912">
    <property type="protein sequence ID" value="KAK3611126.1"/>
    <property type="molecule type" value="Genomic_DNA"/>
</dbReference>